<dbReference type="Proteomes" id="UP000563094">
    <property type="component" value="Unassembled WGS sequence"/>
</dbReference>
<keyword evidence="2" id="KW-1185">Reference proteome</keyword>
<proteinExistence type="predicted"/>
<evidence type="ECO:0000313" key="1">
    <source>
        <dbReference type="EMBL" id="MBA9079900.1"/>
    </source>
</evidence>
<gene>
    <name evidence="1" type="ORF">FHS90_004646</name>
</gene>
<accession>A0A839GME3</accession>
<name>A0A839GME3_9BACT</name>
<sequence length="72" mass="8660">MKKITVVNGRQREQRIHTTDGQSYTVEFKIGDSYRVYTFHNPDTYSYFYSDVQELKDFVAIKNIFENELKKK</sequence>
<protein>
    <submittedName>
        <fullName evidence="1">Uncharacterized protein</fullName>
    </submittedName>
</protein>
<evidence type="ECO:0000313" key="2">
    <source>
        <dbReference type="Proteomes" id="UP000563094"/>
    </source>
</evidence>
<reference evidence="1 2" key="1">
    <citation type="submission" date="2020-08" db="EMBL/GenBank/DDBJ databases">
        <title>Genomic Encyclopedia of Type Strains, Phase IV (KMG-IV): sequencing the most valuable type-strain genomes for metagenomic binning, comparative biology and taxonomic classification.</title>
        <authorList>
            <person name="Goeker M."/>
        </authorList>
    </citation>
    <scope>NUCLEOTIDE SEQUENCE [LARGE SCALE GENOMIC DNA]</scope>
    <source>
        <strain evidence="1 2">DSM 29854</strain>
    </source>
</reference>
<dbReference type="AlphaFoldDB" id="A0A839GME3"/>
<comment type="caution">
    <text evidence="1">The sequence shown here is derived from an EMBL/GenBank/DDBJ whole genome shotgun (WGS) entry which is preliminary data.</text>
</comment>
<organism evidence="1 2">
    <name type="scientific">Rufibacter quisquiliarum</name>
    <dbReference type="NCBI Taxonomy" id="1549639"/>
    <lineage>
        <taxon>Bacteria</taxon>
        <taxon>Pseudomonadati</taxon>
        <taxon>Bacteroidota</taxon>
        <taxon>Cytophagia</taxon>
        <taxon>Cytophagales</taxon>
        <taxon>Hymenobacteraceae</taxon>
        <taxon>Rufibacter</taxon>
    </lineage>
</organism>
<dbReference type="EMBL" id="JACJIQ010000040">
    <property type="protein sequence ID" value="MBA9079900.1"/>
    <property type="molecule type" value="Genomic_DNA"/>
</dbReference>